<dbReference type="PANTHER" id="PTHR11124">
    <property type="entry name" value="VACUOLAR SORTING PROTEIN VPS29"/>
    <property type="match status" value="1"/>
</dbReference>
<dbReference type="InterPro" id="IPR024654">
    <property type="entry name" value="Calcineurin-like_PHP_lpxH"/>
</dbReference>
<comment type="similarity">
    <text evidence="1 2">Belongs to the metallophosphoesterase superfamily. YfcE family.</text>
</comment>
<dbReference type="GO" id="GO:0016787">
    <property type="term" value="F:hydrolase activity"/>
    <property type="evidence" value="ECO:0007669"/>
    <property type="project" value="UniProtKB-UniRule"/>
</dbReference>
<dbReference type="NCBIfam" id="TIGR00040">
    <property type="entry name" value="yfcE"/>
    <property type="match status" value="1"/>
</dbReference>
<dbReference type="CDD" id="cd00841">
    <property type="entry name" value="MPP_YfcE"/>
    <property type="match status" value="1"/>
</dbReference>
<dbReference type="EMBL" id="MWDQ01000152">
    <property type="protein sequence ID" value="OQB71671.1"/>
    <property type="molecule type" value="Genomic_DNA"/>
</dbReference>
<dbReference type="Pfam" id="PF12850">
    <property type="entry name" value="Metallophos_2"/>
    <property type="match status" value="1"/>
</dbReference>
<name>A0A1V6C4A4_UNCT6</name>
<dbReference type="SUPFAM" id="SSF56300">
    <property type="entry name" value="Metallo-dependent phosphatases"/>
    <property type="match status" value="1"/>
</dbReference>
<evidence type="ECO:0000259" key="3">
    <source>
        <dbReference type="Pfam" id="PF12850"/>
    </source>
</evidence>
<keyword evidence="2" id="KW-0479">Metal-binding</keyword>
<accession>A0A1V6C4A4</accession>
<sequence length="183" mass="20121">MKIIIISDTHGSVGVWDKIKGYIDSDTTCIIHAGDLYSFGPRNPLPEGYDPGTLANQLNSIAVPLICSKGNCDSDVDQTISNFPLCNPFAFIFYDGLRIFITHGHLFNKEQLICLSKQWSIDLVVSGHTHVAGLESIGNTVFFNPGSCALPKNFPGIGLLYNRCLELYNLNDNSLVNKITLSR</sequence>
<proteinExistence type="inferred from homology"/>
<feature type="domain" description="Calcineurin-like phosphoesterase" evidence="3">
    <location>
        <begin position="1"/>
        <end position="152"/>
    </location>
</feature>
<dbReference type="NCBIfam" id="NF006988">
    <property type="entry name" value="PRK09453.1"/>
    <property type="match status" value="1"/>
</dbReference>
<gene>
    <name evidence="4" type="primary">yfcE</name>
    <name evidence="4" type="ORF">BWX89_01788</name>
</gene>
<dbReference type="EC" id="3.1.4.-" evidence="2"/>
<dbReference type="InterPro" id="IPR029052">
    <property type="entry name" value="Metallo-depent_PP-like"/>
</dbReference>
<dbReference type="InterPro" id="IPR041802">
    <property type="entry name" value="MPP_YfcE"/>
</dbReference>
<evidence type="ECO:0000256" key="1">
    <source>
        <dbReference type="ARBA" id="ARBA00008950"/>
    </source>
</evidence>
<dbReference type="Proteomes" id="UP000485562">
    <property type="component" value="Unassembled WGS sequence"/>
</dbReference>
<comment type="cofactor">
    <cofactor evidence="2">
        <name>a divalent metal cation</name>
        <dbReference type="ChEBI" id="CHEBI:60240"/>
    </cofactor>
</comment>
<dbReference type="GO" id="GO:0046872">
    <property type="term" value="F:metal ion binding"/>
    <property type="evidence" value="ECO:0007669"/>
    <property type="project" value="UniProtKB-KW"/>
</dbReference>
<dbReference type="InterPro" id="IPR000979">
    <property type="entry name" value="Phosphodiesterase_MJ0936/Vps29"/>
</dbReference>
<dbReference type="Gene3D" id="3.60.21.10">
    <property type="match status" value="1"/>
</dbReference>
<organism evidence="4">
    <name type="scientific">candidate division TA06 bacterium ADurb.Bin131</name>
    <dbReference type="NCBI Taxonomy" id="1852827"/>
    <lineage>
        <taxon>Bacteria</taxon>
        <taxon>Bacteria division TA06</taxon>
    </lineage>
</organism>
<keyword evidence="4" id="KW-0378">Hydrolase</keyword>
<protein>
    <recommendedName>
        <fullName evidence="2">Phosphoesterase</fullName>
        <ecNumber evidence="2">3.1.4.-</ecNumber>
    </recommendedName>
</protein>
<evidence type="ECO:0000256" key="2">
    <source>
        <dbReference type="RuleBase" id="RU362039"/>
    </source>
</evidence>
<evidence type="ECO:0000313" key="4">
    <source>
        <dbReference type="EMBL" id="OQB71671.1"/>
    </source>
</evidence>
<dbReference type="AlphaFoldDB" id="A0A1V6C4A4"/>
<reference evidence="4" key="1">
    <citation type="submission" date="2017-02" db="EMBL/GenBank/DDBJ databases">
        <title>Delving into the versatile metabolic prowess of the omnipresent phylum Bacteroidetes.</title>
        <authorList>
            <person name="Nobu M.K."/>
            <person name="Mei R."/>
            <person name="Narihiro T."/>
            <person name="Kuroda K."/>
            <person name="Liu W.-T."/>
        </authorList>
    </citation>
    <scope>NUCLEOTIDE SEQUENCE</scope>
    <source>
        <strain evidence="4">ADurb.Bin131</strain>
    </source>
</reference>
<comment type="caution">
    <text evidence="4">The sequence shown here is derived from an EMBL/GenBank/DDBJ whole genome shotgun (WGS) entry which is preliminary data.</text>
</comment>